<dbReference type="PROSITE" id="PS00482">
    <property type="entry name" value="DIHYDROOROTASE_1"/>
    <property type="match status" value="1"/>
</dbReference>
<dbReference type="InterPro" id="IPR050138">
    <property type="entry name" value="DHOase/Allantoinase_Hydrolase"/>
</dbReference>
<evidence type="ECO:0000256" key="2">
    <source>
        <dbReference type="ARBA" id="ARBA00002368"/>
    </source>
</evidence>
<evidence type="ECO:0000256" key="3">
    <source>
        <dbReference type="ARBA" id="ARBA00010286"/>
    </source>
</evidence>
<dbReference type="PROSITE" id="PS00483">
    <property type="entry name" value="DIHYDROOROTASE_2"/>
    <property type="match status" value="1"/>
</dbReference>
<evidence type="ECO:0000256" key="5">
    <source>
        <dbReference type="ARBA" id="ARBA00022801"/>
    </source>
</evidence>
<feature type="domain" description="Amidohydrolase-related" evidence="6">
    <location>
        <begin position="5"/>
        <end position="291"/>
    </location>
</feature>
<keyword evidence="5" id="KW-0378">Hydrolase</keyword>
<comment type="similarity">
    <text evidence="3">Belongs to the metallo-dependent hydrolases superfamily. DHOase family. Class I DHOase subfamily.</text>
</comment>
<keyword evidence="4" id="KW-0479">Metal-binding</keyword>
<dbReference type="GO" id="GO:0005737">
    <property type="term" value="C:cytoplasm"/>
    <property type="evidence" value="ECO:0007669"/>
    <property type="project" value="TreeGrafter"/>
</dbReference>
<dbReference type="Proteomes" id="UP000177354">
    <property type="component" value="Unassembled WGS sequence"/>
</dbReference>
<organism evidence="7 8">
    <name type="scientific">Candidatus Gottesmanbacteria bacterium RIFCSPHIGHO2_01_FULL_40_15</name>
    <dbReference type="NCBI Taxonomy" id="1798376"/>
    <lineage>
        <taxon>Bacteria</taxon>
        <taxon>Candidatus Gottesmaniibacteriota</taxon>
    </lineage>
</organism>
<comment type="function">
    <text evidence="2">Catalyzes the reversible cyclization of carbamoyl aspartate to dihydroorotate.</text>
</comment>
<comment type="caution">
    <text evidence="7">The sequence shown here is derived from an EMBL/GenBank/DDBJ whole genome shotgun (WGS) entry which is preliminary data.</text>
</comment>
<evidence type="ECO:0000259" key="6">
    <source>
        <dbReference type="Pfam" id="PF01979"/>
    </source>
</evidence>
<dbReference type="Gene3D" id="3.20.20.140">
    <property type="entry name" value="Metal-dependent hydrolases"/>
    <property type="match status" value="1"/>
</dbReference>
<evidence type="ECO:0000313" key="7">
    <source>
        <dbReference type="EMBL" id="OGG06372.1"/>
    </source>
</evidence>
<dbReference type="GO" id="GO:0006145">
    <property type="term" value="P:purine nucleobase catabolic process"/>
    <property type="evidence" value="ECO:0007669"/>
    <property type="project" value="TreeGrafter"/>
</dbReference>
<dbReference type="SUPFAM" id="SSF51556">
    <property type="entry name" value="Metallo-dependent hydrolases"/>
    <property type="match status" value="1"/>
</dbReference>
<dbReference type="InterPro" id="IPR011059">
    <property type="entry name" value="Metal-dep_hydrolase_composite"/>
</dbReference>
<protein>
    <recommendedName>
        <fullName evidence="6">Amidohydrolase-related domain-containing protein</fullName>
    </recommendedName>
</protein>
<dbReference type="PANTHER" id="PTHR43668:SF2">
    <property type="entry name" value="ALLANTOINASE"/>
    <property type="match status" value="1"/>
</dbReference>
<dbReference type="GO" id="GO:0046872">
    <property type="term" value="F:metal ion binding"/>
    <property type="evidence" value="ECO:0007669"/>
    <property type="project" value="UniProtKB-KW"/>
</dbReference>
<dbReference type="FunFam" id="3.20.20.140:FF:000036">
    <property type="entry name" value="Carbamoyl-phosphate synthase large chain"/>
    <property type="match status" value="1"/>
</dbReference>
<evidence type="ECO:0000313" key="8">
    <source>
        <dbReference type="Proteomes" id="UP000177354"/>
    </source>
</evidence>
<comment type="cofactor">
    <cofactor evidence="1">
        <name>Zn(2+)</name>
        <dbReference type="ChEBI" id="CHEBI:29105"/>
    </cofactor>
</comment>
<name>A0A1F5Z2N4_9BACT</name>
<dbReference type="EMBL" id="MFJF01000016">
    <property type="protein sequence ID" value="OGG06372.1"/>
    <property type="molecule type" value="Genomic_DNA"/>
</dbReference>
<dbReference type="InterPro" id="IPR002195">
    <property type="entry name" value="Dihydroorotase_CS"/>
</dbReference>
<dbReference type="PANTHER" id="PTHR43668">
    <property type="entry name" value="ALLANTOINASE"/>
    <property type="match status" value="1"/>
</dbReference>
<dbReference type="Pfam" id="PF01979">
    <property type="entry name" value="Amidohydro_1"/>
    <property type="match status" value="1"/>
</dbReference>
<reference evidence="7 8" key="1">
    <citation type="journal article" date="2016" name="Nat. Commun.">
        <title>Thousands of microbial genomes shed light on interconnected biogeochemical processes in an aquifer system.</title>
        <authorList>
            <person name="Anantharaman K."/>
            <person name="Brown C.T."/>
            <person name="Hug L.A."/>
            <person name="Sharon I."/>
            <person name="Castelle C.J."/>
            <person name="Probst A.J."/>
            <person name="Thomas B.C."/>
            <person name="Singh A."/>
            <person name="Wilkins M.J."/>
            <person name="Karaoz U."/>
            <person name="Brodie E.L."/>
            <person name="Williams K.H."/>
            <person name="Hubbard S.S."/>
            <person name="Banfield J.F."/>
        </authorList>
    </citation>
    <scope>NUCLEOTIDE SEQUENCE [LARGE SCALE GENOMIC DNA]</scope>
</reference>
<evidence type="ECO:0000256" key="1">
    <source>
        <dbReference type="ARBA" id="ARBA00001947"/>
    </source>
</evidence>
<accession>A0A1F5Z2N4</accession>
<dbReference type="InterPro" id="IPR032466">
    <property type="entry name" value="Metal_Hydrolase"/>
</dbReference>
<dbReference type="GO" id="GO:0004038">
    <property type="term" value="F:allantoinase activity"/>
    <property type="evidence" value="ECO:0007669"/>
    <property type="project" value="TreeGrafter"/>
</dbReference>
<sequence>MKIIKLAGLVDIHVHFRDPGQTFKEDFHTGSVSALAGGITTVFDMPNNLIPVFKKSVLFDKFKIAGKKAVCDWGLYFGSVGDNTHEFEKVAGYVVGLKVYLSLTTGKYVVADEEKIKAIMAAWPKNKNIVFHAEGDRVDLIIKLTEKFKNKVHVTHINTRESLEKIIYAKKNKLPVTCDVTPHHLFLDNTSVKGSDRPPIETVLNFVKPPLATKRDRDFLWENLSWIDCLVSDHAPHTLAEKKSVNPPPGVPGLETMLPLMLTAVNDGRLSLKDLIRLTSVNPRKIFGLSKDDSSYVEVDTDDKYRIDNSSLLTKCGWTPFHGWEVMGRIKKVVIRNMAVFENGRILARKGSGKNVSVIT</sequence>
<dbReference type="InterPro" id="IPR006680">
    <property type="entry name" value="Amidohydro-rel"/>
</dbReference>
<evidence type="ECO:0000256" key="4">
    <source>
        <dbReference type="ARBA" id="ARBA00022723"/>
    </source>
</evidence>
<dbReference type="SUPFAM" id="SSF51338">
    <property type="entry name" value="Composite domain of metallo-dependent hydrolases"/>
    <property type="match status" value="1"/>
</dbReference>
<dbReference type="AlphaFoldDB" id="A0A1F5Z2N4"/>
<proteinExistence type="inferred from homology"/>
<gene>
    <name evidence="7" type="ORF">A2777_04695</name>
</gene>